<evidence type="ECO:0000313" key="8">
    <source>
        <dbReference type="Proteomes" id="UP001181355"/>
    </source>
</evidence>
<evidence type="ECO:0000256" key="4">
    <source>
        <dbReference type="ARBA" id="ARBA00023110"/>
    </source>
</evidence>
<sequence>MFVPFFALLINNYFVRTTMTISVNGTEINESAIAAEMNRARSAGYPEGEELRDGAIQELILRRLMLEQAEKLGIAAESDEEIIGTLLQQEVNFNDIDEASCRDFYDNNPSSFTQGEMAAASHILFTAADGLSAGLVKAKAEGILADLQKNPAAFAAMAREHSACPSGKEGGALGQFGRGQMVPEFEQAVFTTEPGTITPELVETQFGYHIIQVTARKGGDLISFDEVKERLQAYLTDMEGRKATHAYLAGLVQAADIQGYQLPAFA</sequence>
<keyword evidence="8" id="KW-1185">Reference proteome</keyword>
<evidence type="ECO:0000256" key="2">
    <source>
        <dbReference type="ARBA" id="ARBA00007656"/>
    </source>
</evidence>
<dbReference type="PROSITE" id="PS50198">
    <property type="entry name" value="PPIC_PPIASE_2"/>
    <property type="match status" value="1"/>
</dbReference>
<reference evidence="7" key="1">
    <citation type="submission" date="2023-09" db="EMBL/GenBank/DDBJ databases">
        <title>Undibacterium sp. 20NA77.5 isolated from freshwater.</title>
        <authorList>
            <person name="Le V."/>
            <person name="Ko S.-R."/>
            <person name="Ahn C.-Y."/>
            <person name="Oh H.-M."/>
        </authorList>
    </citation>
    <scope>NUCLEOTIDE SEQUENCE</scope>
    <source>
        <strain evidence="7">20NA77.5</strain>
    </source>
</reference>
<dbReference type="EC" id="5.2.1.8" evidence="3"/>
<dbReference type="GO" id="GO:0003755">
    <property type="term" value="F:peptidyl-prolyl cis-trans isomerase activity"/>
    <property type="evidence" value="ECO:0007669"/>
    <property type="project" value="UniProtKB-EC"/>
</dbReference>
<keyword evidence="4 5" id="KW-0697">Rotamase</keyword>
<evidence type="ECO:0000256" key="5">
    <source>
        <dbReference type="PROSITE-ProRule" id="PRU00278"/>
    </source>
</evidence>
<feature type="domain" description="PpiC" evidence="6">
    <location>
        <begin position="115"/>
        <end position="215"/>
    </location>
</feature>
<dbReference type="SUPFAM" id="SSF109998">
    <property type="entry name" value="Triger factor/SurA peptide-binding domain-like"/>
    <property type="match status" value="1"/>
</dbReference>
<dbReference type="InterPro" id="IPR050245">
    <property type="entry name" value="PrsA_foldase"/>
</dbReference>
<comment type="similarity">
    <text evidence="2">Belongs to the PpiC/parvulin rotamase family.</text>
</comment>
<dbReference type="Gene3D" id="1.10.8.1040">
    <property type="match status" value="1"/>
</dbReference>
<dbReference type="SUPFAM" id="SSF54534">
    <property type="entry name" value="FKBP-like"/>
    <property type="match status" value="1"/>
</dbReference>
<dbReference type="InterPro" id="IPR046357">
    <property type="entry name" value="PPIase_dom_sf"/>
</dbReference>
<comment type="catalytic activity">
    <reaction evidence="1">
        <text>[protein]-peptidylproline (omega=180) = [protein]-peptidylproline (omega=0)</text>
        <dbReference type="Rhea" id="RHEA:16237"/>
        <dbReference type="Rhea" id="RHEA-COMP:10747"/>
        <dbReference type="Rhea" id="RHEA-COMP:10748"/>
        <dbReference type="ChEBI" id="CHEBI:83833"/>
        <dbReference type="ChEBI" id="CHEBI:83834"/>
        <dbReference type="EC" id="5.2.1.8"/>
    </reaction>
</comment>
<evidence type="ECO:0000313" key="7">
    <source>
        <dbReference type="EMBL" id="WMW82497.1"/>
    </source>
</evidence>
<evidence type="ECO:0000256" key="3">
    <source>
        <dbReference type="ARBA" id="ARBA00013194"/>
    </source>
</evidence>
<dbReference type="InterPro" id="IPR000297">
    <property type="entry name" value="PPIase_PpiC"/>
</dbReference>
<dbReference type="Proteomes" id="UP001181355">
    <property type="component" value="Chromosome"/>
</dbReference>
<accession>A0ABY9RPW0</accession>
<evidence type="ECO:0000259" key="6">
    <source>
        <dbReference type="PROSITE" id="PS50198"/>
    </source>
</evidence>
<dbReference type="InterPro" id="IPR027304">
    <property type="entry name" value="Trigger_fact/SurA_dom_sf"/>
</dbReference>
<dbReference type="Pfam" id="PF13616">
    <property type="entry name" value="Rotamase_3"/>
    <property type="match status" value="1"/>
</dbReference>
<keyword evidence="5 7" id="KW-0413">Isomerase</keyword>
<dbReference type="Gene3D" id="3.10.50.40">
    <property type="match status" value="1"/>
</dbReference>
<dbReference type="EMBL" id="CP133720">
    <property type="protein sequence ID" value="WMW82497.1"/>
    <property type="molecule type" value="Genomic_DNA"/>
</dbReference>
<evidence type="ECO:0000256" key="1">
    <source>
        <dbReference type="ARBA" id="ARBA00000971"/>
    </source>
</evidence>
<protein>
    <recommendedName>
        <fullName evidence="3">peptidylprolyl isomerase</fullName>
        <ecNumber evidence="3">5.2.1.8</ecNumber>
    </recommendedName>
</protein>
<dbReference type="PANTHER" id="PTHR47245">
    <property type="entry name" value="PEPTIDYLPROLYL ISOMERASE"/>
    <property type="match status" value="1"/>
</dbReference>
<dbReference type="PANTHER" id="PTHR47245:SF2">
    <property type="entry name" value="PEPTIDYL-PROLYL CIS-TRANS ISOMERASE HP_0175-RELATED"/>
    <property type="match status" value="1"/>
</dbReference>
<gene>
    <name evidence="7" type="ORF">RF679_04715</name>
</gene>
<proteinExistence type="inferred from homology"/>
<dbReference type="Pfam" id="PF13623">
    <property type="entry name" value="SurA_N_2"/>
    <property type="match status" value="1"/>
</dbReference>
<name>A0ABY9RPW0_9BURK</name>
<organism evidence="7 8">
    <name type="scientific">Undibacterium cyanobacteriorum</name>
    <dbReference type="NCBI Taxonomy" id="3073561"/>
    <lineage>
        <taxon>Bacteria</taxon>
        <taxon>Pseudomonadati</taxon>
        <taxon>Pseudomonadota</taxon>
        <taxon>Betaproteobacteria</taxon>
        <taxon>Burkholderiales</taxon>
        <taxon>Oxalobacteraceae</taxon>
        <taxon>Undibacterium</taxon>
    </lineage>
</organism>